<dbReference type="AlphaFoldDB" id="A0A7S8F2Q4"/>
<dbReference type="InterPro" id="IPR001279">
    <property type="entry name" value="Metallo-B-lactamas"/>
</dbReference>
<dbReference type="PANTHER" id="PTHR42951:SF4">
    <property type="entry name" value="ACYL-COENZYME A THIOESTERASE MBLAC2"/>
    <property type="match status" value="1"/>
</dbReference>
<gene>
    <name evidence="4" type="ORF">IRL76_09155</name>
</gene>
<dbReference type="InterPro" id="IPR050855">
    <property type="entry name" value="NDM-1-like"/>
</dbReference>
<evidence type="ECO:0000313" key="5">
    <source>
        <dbReference type="Proteomes" id="UP000594459"/>
    </source>
</evidence>
<protein>
    <submittedName>
        <fullName evidence="4">Quinoprotein relay system zinc metallohydrolase 1</fullName>
    </submittedName>
</protein>
<dbReference type="InterPro" id="IPR030811">
    <property type="entry name" value="SoxH-rel_PQQ_1"/>
</dbReference>
<proteinExistence type="inferred from homology"/>
<dbReference type="NCBIfam" id="TIGR04558">
    <property type="entry name" value="SoxH_rel_PQQ_1"/>
    <property type="match status" value="1"/>
</dbReference>
<dbReference type="GO" id="GO:0016787">
    <property type="term" value="F:hydrolase activity"/>
    <property type="evidence" value="ECO:0007669"/>
    <property type="project" value="UniProtKB-KW"/>
</dbReference>
<evidence type="ECO:0000313" key="4">
    <source>
        <dbReference type="EMBL" id="QPC98052.1"/>
    </source>
</evidence>
<dbReference type="Gene3D" id="3.60.15.10">
    <property type="entry name" value="Ribonuclease Z/Hydroxyacylglutathione hydrolase-like"/>
    <property type="match status" value="1"/>
</dbReference>
<dbReference type="KEGG" id="qso:IRL76_09155"/>
<name>A0A7S8F2Q4_9SPHN</name>
<dbReference type="PANTHER" id="PTHR42951">
    <property type="entry name" value="METALLO-BETA-LACTAMASE DOMAIN-CONTAINING"/>
    <property type="match status" value="1"/>
</dbReference>
<keyword evidence="2" id="KW-0732">Signal</keyword>
<keyword evidence="5" id="KW-1185">Reference proteome</keyword>
<dbReference type="SUPFAM" id="SSF56281">
    <property type="entry name" value="Metallo-hydrolase/oxidoreductase"/>
    <property type="match status" value="1"/>
</dbReference>
<feature type="chain" id="PRO_5032951522" evidence="2">
    <location>
        <begin position="22"/>
        <end position="314"/>
    </location>
</feature>
<sequence>MRLARRAFLAGAAALPVAARAEQYAGTYTPQATSIGDGIWLVRGADDALLFENGGAVANSVFMASDAGTILFDPGPSLKFGKTLSALIERTTGAPVSLVYVSHLHPDHSFASGAFPDAEIHALPATRHDLERDGSGFSDGMYRLLSGWMTGTEVVLPSGDLTEGPVEFGGRKLQLLALAGHSEGDLALVDHATGTLVAGDTVFLDRAPATPNADFAVWRATLDRLETIAHRQLVPGHGPLDREGRGIAQTRDWLVWLESALRSAVANGLDMTEAGRMEIPARFARMAAARYELQRSVSHFYPRLEAELFPRIDG</sequence>
<reference evidence="4 5" key="1">
    <citation type="submission" date="2020-11" db="EMBL/GenBank/DDBJ databases">
        <title>The genome sequence of Erythrobacter sp. 6D36.</title>
        <authorList>
            <person name="Liu Y."/>
        </authorList>
    </citation>
    <scope>NUCLEOTIDE SEQUENCE [LARGE SCALE GENOMIC DNA]</scope>
    <source>
        <strain evidence="4 5">6D36</strain>
    </source>
</reference>
<organism evidence="4 5">
    <name type="scientific">Qipengyuania soli</name>
    <dbReference type="NCBI Taxonomy" id="2782568"/>
    <lineage>
        <taxon>Bacteria</taxon>
        <taxon>Pseudomonadati</taxon>
        <taxon>Pseudomonadota</taxon>
        <taxon>Alphaproteobacteria</taxon>
        <taxon>Sphingomonadales</taxon>
        <taxon>Erythrobacteraceae</taxon>
        <taxon>Qipengyuania</taxon>
    </lineage>
</organism>
<dbReference type="InterPro" id="IPR036866">
    <property type="entry name" value="RibonucZ/Hydroxyglut_hydro"/>
</dbReference>
<evidence type="ECO:0000256" key="1">
    <source>
        <dbReference type="ARBA" id="ARBA00005250"/>
    </source>
</evidence>
<dbReference type="GO" id="GO:0017001">
    <property type="term" value="P:antibiotic catabolic process"/>
    <property type="evidence" value="ECO:0007669"/>
    <property type="project" value="UniProtKB-ARBA"/>
</dbReference>
<dbReference type="Pfam" id="PF00753">
    <property type="entry name" value="Lactamase_B"/>
    <property type="match status" value="1"/>
</dbReference>
<dbReference type="Proteomes" id="UP000594459">
    <property type="component" value="Chromosome"/>
</dbReference>
<dbReference type="CDD" id="cd16282">
    <property type="entry name" value="metallo-hydrolase-like_MBL-fold"/>
    <property type="match status" value="1"/>
</dbReference>
<feature type="signal peptide" evidence="2">
    <location>
        <begin position="1"/>
        <end position="21"/>
    </location>
</feature>
<feature type="domain" description="Metallo-beta-lactamase" evidence="3">
    <location>
        <begin position="57"/>
        <end position="237"/>
    </location>
</feature>
<dbReference type="SMART" id="SM00849">
    <property type="entry name" value="Lactamase_B"/>
    <property type="match status" value="1"/>
</dbReference>
<dbReference type="EMBL" id="CP064654">
    <property type="protein sequence ID" value="QPC98052.1"/>
    <property type="molecule type" value="Genomic_DNA"/>
</dbReference>
<evidence type="ECO:0000256" key="2">
    <source>
        <dbReference type="SAM" id="SignalP"/>
    </source>
</evidence>
<evidence type="ECO:0000259" key="3">
    <source>
        <dbReference type="SMART" id="SM00849"/>
    </source>
</evidence>
<accession>A0A7S8F2Q4</accession>
<comment type="similarity">
    <text evidence="1">Belongs to the metallo-beta-lactamase superfamily. Class-B beta-lactamase family.</text>
</comment>
<dbReference type="RefSeq" id="WP_200981061.1">
    <property type="nucleotide sequence ID" value="NZ_CP064654.1"/>
</dbReference>
<keyword evidence="4" id="KW-0378">Hydrolase</keyword>